<dbReference type="InterPro" id="IPR008909">
    <property type="entry name" value="DALR_anticod-bd"/>
</dbReference>
<reference evidence="13 14" key="1">
    <citation type="journal article" name="Sci. Rep.">
        <title>Genome-scale phylogenetic analyses confirm Olpidium as the closest living zoosporic fungus to the non-flagellated, terrestrial fungi.</title>
        <authorList>
            <person name="Chang Y."/>
            <person name="Rochon D."/>
            <person name="Sekimoto S."/>
            <person name="Wang Y."/>
            <person name="Chovatia M."/>
            <person name="Sandor L."/>
            <person name="Salamov A."/>
            <person name="Grigoriev I.V."/>
            <person name="Stajich J.E."/>
            <person name="Spatafora J.W."/>
        </authorList>
    </citation>
    <scope>NUCLEOTIDE SEQUENCE [LARGE SCALE GENOMIC DNA]</scope>
    <source>
        <strain evidence="13">S191</strain>
    </source>
</reference>
<dbReference type="EC" id="6.1.1.19" evidence="2"/>
<dbReference type="InterPro" id="IPR035684">
    <property type="entry name" value="ArgRS_core"/>
</dbReference>
<proteinExistence type="inferred from homology"/>
<name>A0A8H8DIY0_9FUNG</name>
<dbReference type="Pfam" id="PF05746">
    <property type="entry name" value="DALR_1"/>
    <property type="match status" value="1"/>
</dbReference>
<dbReference type="OrthoDB" id="68056at2759"/>
<dbReference type="NCBIfam" id="TIGR00456">
    <property type="entry name" value="argS"/>
    <property type="match status" value="1"/>
</dbReference>
<evidence type="ECO:0000256" key="8">
    <source>
        <dbReference type="ARBA" id="ARBA00033033"/>
    </source>
</evidence>
<evidence type="ECO:0000256" key="5">
    <source>
        <dbReference type="ARBA" id="ARBA00022840"/>
    </source>
</evidence>
<dbReference type="SUPFAM" id="SSF47616">
    <property type="entry name" value="GST C-terminal domain-like"/>
    <property type="match status" value="1"/>
</dbReference>
<keyword evidence="3 10" id="KW-0436">Ligase</keyword>
<comment type="similarity">
    <text evidence="1 10">Belongs to the class-I aminoacyl-tRNA synthetase family.</text>
</comment>
<keyword evidence="7 10" id="KW-0030">Aminoacyl-tRNA synthetase</keyword>
<keyword evidence="14" id="KW-1185">Reference proteome</keyword>
<sequence length="823" mass="90837">MELLFSASAPPYAHVAVYACCASAPGPQKPLKLTVAPASVDTSLLRPGAKGPAPTGVNILRFFAREASATSGTELYDETAGSTAGPLVDEVLEAVRLANRDAARLDDLVALLDRLLAASPSKPHPAFLAGTPARTIADFAAWAVLRAKKDRKQFSPNINTWMEIVEALPEAKHAVEVVDARLAEAAKECPGGGGAGDASASVSELPGTEPHTNMHDFYRNMIASEMSRLTEVPAEKIIDMIDIPKGNDLGDYAMAVPKLRLSGNPIQLAKEFSEKVIAVVCWAPTLCRHSPSFLRGGPPCLLSNAYRLFNTFCIPQFACNEYITNTNCKGPFINFVTAQDKRIELVLRKLIGTMREKYGSNSSGKGKRIIVEFSSPNIAKPFHAGHLRSTIIGNFVKNIHVASGWTAIAMNYLGDWGKQYGLLAVGYKRFGSEEELAADPIKHLFDVYVKINAEAETDPSIHDEARAYFKQMEDGDAESLKLWSRFRDLSIEKYKKIYARLGVEFDVYSGESQVTDAMYRAIKILRDKDLLIPSEGAEIIDLTEYKMGKAIVQKSDGTTLYITRDIGAAMERHERYKFDKMIYVVASQQDLHLKQLFKILELAGFPFATSCLHVNHGMVLGMAPRRGNVVFLEDMLDNAGETMHEVMKGNPDKYAQIQFPEVVADCVGITAIIVQDMQARRIKNYSFDWKRMLSFEGDTGPYLQYAHARLCSVERTFVEQNGFAPNVMEADLSLLTEKATLALVSVLADWPDVVRAAQSNLEPCTVCTYAFRVSHQVSVAWESIWVANQPRELAHARACLYQAACVTLGNAMRMIGLKPLQRM</sequence>
<dbReference type="InterPro" id="IPR036282">
    <property type="entry name" value="Glutathione-S-Trfase_C_sf"/>
</dbReference>
<dbReference type="GO" id="GO:0032543">
    <property type="term" value="P:mitochondrial translation"/>
    <property type="evidence" value="ECO:0007669"/>
    <property type="project" value="TreeGrafter"/>
</dbReference>
<evidence type="ECO:0000256" key="7">
    <source>
        <dbReference type="ARBA" id="ARBA00023146"/>
    </source>
</evidence>
<protein>
    <recommendedName>
        <fullName evidence="2">arginine--tRNA ligase</fullName>
        <ecNumber evidence="2">6.1.1.19</ecNumber>
    </recommendedName>
    <alternativeName>
        <fullName evidence="8">Arginyl-tRNA synthetase</fullName>
    </alternativeName>
</protein>
<comment type="catalytic activity">
    <reaction evidence="9">
        <text>tRNA(Arg) + L-arginine + ATP = L-arginyl-tRNA(Arg) + AMP + diphosphate</text>
        <dbReference type="Rhea" id="RHEA:20301"/>
        <dbReference type="Rhea" id="RHEA-COMP:9658"/>
        <dbReference type="Rhea" id="RHEA-COMP:9673"/>
        <dbReference type="ChEBI" id="CHEBI:30616"/>
        <dbReference type="ChEBI" id="CHEBI:32682"/>
        <dbReference type="ChEBI" id="CHEBI:33019"/>
        <dbReference type="ChEBI" id="CHEBI:78442"/>
        <dbReference type="ChEBI" id="CHEBI:78513"/>
        <dbReference type="ChEBI" id="CHEBI:456215"/>
        <dbReference type="EC" id="6.1.1.19"/>
    </reaction>
</comment>
<evidence type="ECO:0000259" key="12">
    <source>
        <dbReference type="SMART" id="SM00836"/>
    </source>
</evidence>
<feature type="domain" description="DALR anticodon binding" evidence="12">
    <location>
        <begin position="703"/>
        <end position="823"/>
    </location>
</feature>
<feature type="region of interest" description="Disordered" evidence="11">
    <location>
        <begin position="188"/>
        <end position="212"/>
    </location>
</feature>
<dbReference type="InterPro" id="IPR014729">
    <property type="entry name" value="Rossmann-like_a/b/a_fold"/>
</dbReference>
<dbReference type="InterPro" id="IPR036695">
    <property type="entry name" value="Arg-tRNA-synth_N_sf"/>
</dbReference>
<dbReference type="SUPFAM" id="SSF55190">
    <property type="entry name" value="Arginyl-tRNA synthetase (ArgRS), N-terminal 'additional' domain"/>
    <property type="match status" value="1"/>
</dbReference>
<organism evidence="13 14">
    <name type="scientific">Olpidium bornovanus</name>
    <dbReference type="NCBI Taxonomy" id="278681"/>
    <lineage>
        <taxon>Eukaryota</taxon>
        <taxon>Fungi</taxon>
        <taxon>Fungi incertae sedis</taxon>
        <taxon>Olpidiomycota</taxon>
        <taxon>Olpidiomycotina</taxon>
        <taxon>Olpidiomycetes</taxon>
        <taxon>Olpidiales</taxon>
        <taxon>Olpidiaceae</taxon>
        <taxon>Olpidium</taxon>
    </lineage>
</organism>
<evidence type="ECO:0000256" key="11">
    <source>
        <dbReference type="SAM" id="MobiDB-lite"/>
    </source>
</evidence>
<keyword evidence="6 10" id="KW-0648">Protein biosynthesis</keyword>
<keyword evidence="4 10" id="KW-0547">Nucleotide-binding</keyword>
<dbReference type="InterPro" id="IPR009080">
    <property type="entry name" value="tRNAsynth_Ia_anticodon-bd"/>
</dbReference>
<evidence type="ECO:0000313" key="13">
    <source>
        <dbReference type="EMBL" id="KAG5460118.1"/>
    </source>
</evidence>
<dbReference type="FunFam" id="3.40.50.620:FF:000058">
    <property type="entry name" value="Mitochondrial arginyl-tRNA synthetase"/>
    <property type="match status" value="1"/>
</dbReference>
<evidence type="ECO:0000256" key="2">
    <source>
        <dbReference type="ARBA" id="ARBA00012837"/>
    </source>
</evidence>
<evidence type="ECO:0000256" key="6">
    <source>
        <dbReference type="ARBA" id="ARBA00022917"/>
    </source>
</evidence>
<dbReference type="AlphaFoldDB" id="A0A8H8DIY0"/>
<evidence type="ECO:0000256" key="3">
    <source>
        <dbReference type="ARBA" id="ARBA00022598"/>
    </source>
</evidence>
<dbReference type="PROSITE" id="PS00178">
    <property type="entry name" value="AA_TRNA_LIGASE_I"/>
    <property type="match status" value="1"/>
</dbReference>
<dbReference type="Gene3D" id="1.20.1050.130">
    <property type="match status" value="1"/>
</dbReference>
<dbReference type="Pfam" id="PF00750">
    <property type="entry name" value="tRNA-synt_1d"/>
    <property type="match status" value="1"/>
</dbReference>
<dbReference type="GO" id="GO:0005739">
    <property type="term" value="C:mitochondrion"/>
    <property type="evidence" value="ECO:0007669"/>
    <property type="project" value="TreeGrafter"/>
</dbReference>
<dbReference type="Gene3D" id="3.40.50.620">
    <property type="entry name" value="HUPs"/>
    <property type="match status" value="1"/>
</dbReference>
<dbReference type="SUPFAM" id="SSF47323">
    <property type="entry name" value="Anticodon-binding domain of a subclass of class I aminoacyl-tRNA synthetases"/>
    <property type="match status" value="1"/>
</dbReference>
<dbReference type="Gene3D" id="1.10.730.10">
    <property type="entry name" value="Isoleucyl-tRNA Synthetase, Domain 1"/>
    <property type="match status" value="1"/>
</dbReference>
<gene>
    <name evidence="13" type="ORF">BJ554DRAFT_7875</name>
</gene>
<dbReference type="Proteomes" id="UP000673691">
    <property type="component" value="Unassembled WGS sequence"/>
</dbReference>
<dbReference type="GO" id="GO:0004814">
    <property type="term" value="F:arginine-tRNA ligase activity"/>
    <property type="evidence" value="ECO:0007669"/>
    <property type="project" value="UniProtKB-EC"/>
</dbReference>
<evidence type="ECO:0000313" key="14">
    <source>
        <dbReference type="Proteomes" id="UP000673691"/>
    </source>
</evidence>
<dbReference type="GO" id="GO:0006420">
    <property type="term" value="P:arginyl-tRNA aminoacylation"/>
    <property type="evidence" value="ECO:0007669"/>
    <property type="project" value="InterPro"/>
</dbReference>
<keyword evidence="5 10" id="KW-0067">ATP-binding</keyword>
<dbReference type="PANTHER" id="PTHR11956">
    <property type="entry name" value="ARGINYL-TRNA SYNTHETASE"/>
    <property type="match status" value="1"/>
</dbReference>
<dbReference type="PANTHER" id="PTHR11956:SF11">
    <property type="entry name" value="ARGININE--TRNA LIGASE, MITOCHONDRIAL-RELATED"/>
    <property type="match status" value="1"/>
</dbReference>
<dbReference type="SUPFAM" id="SSF52374">
    <property type="entry name" value="Nucleotidylyl transferase"/>
    <property type="match status" value="1"/>
</dbReference>
<dbReference type="EMBL" id="JAEFCI010005746">
    <property type="protein sequence ID" value="KAG5460118.1"/>
    <property type="molecule type" value="Genomic_DNA"/>
</dbReference>
<evidence type="ECO:0000256" key="9">
    <source>
        <dbReference type="ARBA" id="ARBA00049339"/>
    </source>
</evidence>
<evidence type="ECO:0000256" key="1">
    <source>
        <dbReference type="ARBA" id="ARBA00005594"/>
    </source>
</evidence>
<accession>A0A8H8DIY0</accession>
<dbReference type="CDD" id="cd00671">
    <property type="entry name" value="ArgRS_core"/>
    <property type="match status" value="1"/>
</dbReference>
<dbReference type="InterPro" id="IPR001278">
    <property type="entry name" value="Arg-tRNA-ligase"/>
</dbReference>
<comment type="caution">
    <text evidence="13">The sequence shown here is derived from an EMBL/GenBank/DDBJ whole genome shotgun (WGS) entry which is preliminary data.</text>
</comment>
<evidence type="ECO:0000256" key="4">
    <source>
        <dbReference type="ARBA" id="ARBA00022741"/>
    </source>
</evidence>
<dbReference type="Gene3D" id="3.30.1360.70">
    <property type="entry name" value="Arginyl tRNA synthetase N-terminal domain"/>
    <property type="match status" value="1"/>
</dbReference>
<dbReference type="PRINTS" id="PR01038">
    <property type="entry name" value="TRNASYNTHARG"/>
</dbReference>
<dbReference type="InterPro" id="IPR001412">
    <property type="entry name" value="aa-tRNA-synth_I_CS"/>
</dbReference>
<dbReference type="GO" id="GO:0005524">
    <property type="term" value="F:ATP binding"/>
    <property type="evidence" value="ECO:0007669"/>
    <property type="project" value="UniProtKB-KW"/>
</dbReference>
<dbReference type="CDD" id="cd07956">
    <property type="entry name" value="Anticodon_Ia_Arg"/>
    <property type="match status" value="1"/>
</dbReference>
<dbReference type="FunFam" id="1.10.730.10:FF:000006">
    <property type="entry name" value="Arginyl-tRNA synthetase 2, mitochondrial"/>
    <property type="match status" value="1"/>
</dbReference>
<evidence type="ECO:0000256" key="10">
    <source>
        <dbReference type="RuleBase" id="RU363038"/>
    </source>
</evidence>
<dbReference type="SMART" id="SM00836">
    <property type="entry name" value="DALR_1"/>
    <property type="match status" value="1"/>
</dbReference>